<evidence type="ECO:0000256" key="10">
    <source>
        <dbReference type="ARBA" id="ARBA00023180"/>
    </source>
</evidence>
<keyword evidence="10" id="KW-0325">Glycoprotein</keyword>
<dbReference type="Proteomes" id="UP000747542">
    <property type="component" value="Unassembled WGS sequence"/>
</dbReference>
<evidence type="ECO:0000256" key="5">
    <source>
        <dbReference type="ARBA" id="ARBA00022692"/>
    </source>
</evidence>
<dbReference type="PANTHER" id="PTHR11214">
    <property type="entry name" value="BETA-1,3-N-ACETYLGLUCOSAMINYLTRANSFERASE"/>
    <property type="match status" value="1"/>
</dbReference>
<keyword evidence="6" id="KW-0735">Signal-anchor</keyword>
<name>A0A8J5JMQ1_HOMAM</name>
<sequence>MMYLINEPDLCDHEVNIINMIPVAPARRMTRLMIRELWGQRKYSSKIRMKTVFVVGITNSNYQSQLLHESQHYHDIIQLDFVDSYFNLTLKTLSILHWTQNFCPGAKWILKSDDDVLVNPFTLTEYLTQHPTADFVCRMNKYLEVCRLGKRCPTKWAVSTEEYPNRYYPPYCSGPAYVVSSRIARLVYTAANKTHPHVIEDAYFTGIVAEPLKPRYVNLPYRRFPRRVSHLMKQPNLSHNYNTCIYGHNYNTCIYGHNYNTCTATTATPVRPQLQHLYSHYYNTCMTTSSLRQVQHRLSSRERVCSSMFIKSVWRRWRASRVSWRLALRLVMITGIFLALYILSSLNTSTSPTHNSMHVRREGVGPQARTSIKDTGWTVGGTQQLGHHDVDNVVEQQLGHHDVDNVVEQQLGHHDVDNVVEQQLGHHDVDNVVEQQLGHHDVDNVVEQQLGHHDVDNVVEQQLGHHEVDNVVEQQLGHHDVDNVVEQQLGHHDVDKVVEQQLGHYDVDKVVEQQLGHHDVDKVVEQQLGHYDVDKVVEQQLGHYDVDNIGKDHPVGQPTASPQKQQFPYRYLINEPHICDHDVNIINMIPIALTRLKRRLYIRELWGQRKYSSKIRMKTVFVVGITNSNYQSQLLHESQHYHDIIQLDFVDSYFNLTLKTLSILHWTQNFCPGAKWILKSDDDVLVNPFTLTEYLTQHPTADFVCKMNRNSQVCREGKWCPKKWQVSYEEYPFNLYPLSCHGFVYVISRKMARLVYASANKTHPYRMEDIYFTGIVAKHFNPVPMASAAKGDIGKECLRDSPRKGLSTSPALPALELRMFVPVMMFCFSASQKPAFLSTLDFRRYLSSPLS</sequence>
<dbReference type="Pfam" id="PF01762">
    <property type="entry name" value="Galactosyl_T"/>
    <property type="match status" value="2"/>
</dbReference>
<comment type="caution">
    <text evidence="11">The sequence shown here is derived from an EMBL/GenBank/DDBJ whole genome shotgun (WGS) entry which is preliminary data.</text>
</comment>
<keyword evidence="4" id="KW-0808">Transferase</keyword>
<dbReference type="EMBL" id="JAHLQT010040257">
    <property type="protein sequence ID" value="KAG7155919.1"/>
    <property type="molecule type" value="Genomic_DNA"/>
</dbReference>
<comment type="subcellular location">
    <subcellularLocation>
        <location evidence="1">Golgi apparatus membrane</location>
        <topology evidence="1">Single-pass type II membrane protein</topology>
    </subcellularLocation>
</comment>
<keyword evidence="5" id="KW-0812">Transmembrane</keyword>
<reference evidence="11" key="1">
    <citation type="journal article" date="2021" name="Sci. Adv.">
        <title>The American lobster genome reveals insights on longevity, neural, and immune adaptations.</title>
        <authorList>
            <person name="Polinski J.M."/>
            <person name="Zimin A.V."/>
            <person name="Clark K.F."/>
            <person name="Kohn A.B."/>
            <person name="Sadowski N."/>
            <person name="Timp W."/>
            <person name="Ptitsyn A."/>
            <person name="Khanna P."/>
            <person name="Romanova D.Y."/>
            <person name="Williams P."/>
            <person name="Greenwood S.J."/>
            <person name="Moroz L.L."/>
            <person name="Walt D.R."/>
            <person name="Bodnar A.G."/>
        </authorList>
    </citation>
    <scope>NUCLEOTIDE SEQUENCE</scope>
    <source>
        <strain evidence="11">GMGI-L3</strain>
    </source>
</reference>
<dbReference type="GO" id="GO:0000139">
    <property type="term" value="C:Golgi membrane"/>
    <property type="evidence" value="ECO:0007669"/>
    <property type="project" value="UniProtKB-SubCell"/>
</dbReference>
<dbReference type="Gene3D" id="3.90.550.50">
    <property type="match status" value="2"/>
</dbReference>
<keyword evidence="9" id="KW-0472">Membrane</keyword>
<keyword evidence="8" id="KW-0333">Golgi apparatus</keyword>
<dbReference type="GO" id="GO:0016758">
    <property type="term" value="F:hexosyltransferase activity"/>
    <property type="evidence" value="ECO:0007669"/>
    <property type="project" value="InterPro"/>
</dbReference>
<keyword evidence="7" id="KW-1133">Transmembrane helix</keyword>
<dbReference type="FunFam" id="3.90.550.50:FF:000001">
    <property type="entry name" value="Hexosyltransferase"/>
    <property type="match status" value="2"/>
</dbReference>
<proteinExistence type="inferred from homology"/>
<evidence type="ECO:0000256" key="2">
    <source>
        <dbReference type="ARBA" id="ARBA00008661"/>
    </source>
</evidence>
<dbReference type="PANTHER" id="PTHR11214:SF3">
    <property type="entry name" value="BETA-1,3-GALACTOSYLTRANSFERASE 6"/>
    <property type="match status" value="1"/>
</dbReference>
<keyword evidence="12" id="KW-1185">Reference proteome</keyword>
<evidence type="ECO:0000313" key="12">
    <source>
        <dbReference type="Proteomes" id="UP000747542"/>
    </source>
</evidence>
<evidence type="ECO:0000256" key="3">
    <source>
        <dbReference type="ARBA" id="ARBA00022676"/>
    </source>
</evidence>
<evidence type="ECO:0000256" key="1">
    <source>
        <dbReference type="ARBA" id="ARBA00004323"/>
    </source>
</evidence>
<gene>
    <name evidence="11" type="primary">B3galt5-L5</name>
    <name evidence="11" type="ORF">Hamer_G012060</name>
</gene>
<evidence type="ECO:0000313" key="11">
    <source>
        <dbReference type="EMBL" id="KAG7155919.1"/>
    </source>
</evidence>
<comment type="similarity">
    <text evidence="2">Belongs to the glycosyltransferase 31 family.</text>
</comment>
<dbReference type="AlphaFoldDB" id="A0A8J5JMQ1"/>
<protein>
    <submittedName>
        <fullName evidence="11">Beta-1-3-galactosyltransferase 5-like 5</fullName>
    </submittedName>
</protein>
<keyword evidence="3" id="KW-0328">Glycosyltransferase</keyword>
<organism evidence="11 12">
    <name type="scientific">Homarus americanus</name>
    <name type="common">American lobster</name>
    <dbReference type="NCBI Taxonomy" id="6706"/>
    <lineage>
        <taxon>Eukaryota</taxon>
        <taxon>Metazoa</taxon>
        <taxon>Ecdysozoa</taxon>
        <taxon>Arthropoda</taxon>
        <taxon>Crustacea</taxon>
        <taxon>Multicrustacea</taxon>
        <taxon>Malacostraca</taxon>
        <taxon>Eumalacostraca</taxon>
        <taxon>Eucarida</taxon>
        <taxon>Decapoda</taxon>
        <taxon>Pleocyemata</taxon>
        <taxon>Astacidea</taxon>
        <taxon>Nephropoidea</taxon>
        <taxon>Nephropidae</taxon>
        <taxon>Homarus</taxon>
    </lineage>
</organism>
<evidence type="ECO:0000256" key="4">
    <source>
        <dbReference type="ARBA" id="ARBA00022679"/>
    </source>
</evidence>
<evidence type="ECO:0000256" key="8">
    <source>
        <dbReference type="ARBA" id="ARBA00023034"/>
    </source>
</evidence>
<dbReference type="GO" id="GO:0006493">
    <property type="term" value="P:protein O-linked glycosylation"/>
    <property type="evidence" value="ECO:0007669"/>
    <property type="project" value="TreeGrafter"/>
</dbReference>
<dbReference type="InterPro" id="IPR002659">
    <property type="entry name" value="Glyco_trans_31"/>
</dbReference>
<accession>A0A8J5JMQ1</accession>
<evidence type="ECO:0000256" key="7">
    <source>
        <dbReference type="ARBA" id="ARBA00022989"/>
    </source>
</evidence>
<evidence type="ECO:0000256" key="6">
    <source>
        <dbReference type="ARBA" id="ARBA00022968"/>
    </source>
</evidence>
<evidence type="ECO:0000256" key="9">
    <source>
        <dbReference type="ARBA" id="ARBA00023136"/>
    </source>
</evidence>